<gene>
    <name evidence="2" type="ORF">BaRGS_00017579</name>
</gene>
<accession>A0ABD0KWL5</accession>
<evidence type="ECO:0000313" key="3">
    <source>
        <dbReference type="Proteomes" id="UP001519460"/>
    </source>
</evidence>
<keyword evidence="1" id="KW-0732">Signal</keyword>
<keyword evidence="3" id="KW-1185">Reference proteome</keyword>
<feature type="chain" id="PRO_5044833247" evidence="1">
    <location>
        <begin position="25"/>
        <end position="83"/>
    </location>
</feature>
<feature type="signal peptide" evidence="1">
    <location>
        <begin position="1"/>
        <end position="24"/>
    </location>
</feature>
<sequence>MAPTSSSLTLQTLLAITLATGTRGFGLSKQTAPERQADRVSQSIGLYRRLAENPTPDAILVLLCHGAGAAEGVKDCIGVPSIE</sequence>
<proteinExistence type="predicted"/>
<dbReference type="Proteomes" id="UP001519460">
    <property type="component" value="Unassembled WGS sequence"/>
</dbReference>
<organism evidence="2 3">
    <name type="scientific">Batillaria attramentaria</name>
    <dbReference type="NCBI Taxonomy" id="370345"/>
    <lineage>
        <taxon>Eukaryota</taxon>
        <taxon>Metazoa</taxon>
        <taxon>Spiralia</taxon>
        <taxon>Lophotrochozoa</taxon>
        <taxon>Mollusca</taxon>
        <taxon>Gastropoda</taxon>
        <taxon>Caenogastropoda</taxon>
        <taxon>Sorbeoconcha</taxon>
        <taxon>Cerithioidea</taxon>
        <taxon>Batillariidae</taxon>
        <taxon>Batillaria</taxon>
    </lineage>
</organism>
<name>A0ABD0KWL5_9CAEN</name>
<evidence type="ECO:0000256" key="1">
    <source>
        <dbReference type="SAM" id="SignalP"/>
    </source>
</evidence>
<dbReference type="EMBL" id="JACVVK020000118">
    <property type="protein sequence ID" value="KAK7491142.1"/>
    <property type="molecule type" value="Genomic_DNA"/>
</dbReference>
<dbReference type="AlphaFoldDB" id="A0ABD0KWL5"/>
<reference evidence="2 3" key="1">
    <citation type="journal article" date="2023" name="Sci. Data">
        <title>Genome assembly of the Korean intertidal mud-creeper Batillaria attramentaria.</title>
        <authorList>
            <person name="Patra A.K."/>
            <person name="Ho P.T."/>
            <person name="Jun S."/>
            <person name="Lee S.J."/>
            <person name="Kim Y."/>
            <person name="Won Y.J."/>
        </authorList>
    </citation>
    <scope>NUCLEOTIDE SEQUENCE [LARGE SCALE GENOMIC DNA]</scope>
    <source>
        <strain evidence="2">Wonlab-2016</strain>
    </source>
</reference>
<protein>
    <submittedName>
        <fullName evidence="2">Uncharacterized protein</fullName>
    </submittedName>
</protein>
<comment type="caution">
    <text evidence="2">The sequence shown here is derived from an EMBL/GenBank/DDBJ whole genome shotgun (WGS) entry which is preliminary data.</text>
</comment>
<evidence type="ECO:0000313" key="2">
    <source>
        <dbReference type="EMBL" id="KAK7491142.1"/>
    </source>
</evidence>